<proteinExistence type="predicted"/>
<evidence type="ECO:0008006" key="4">
    <source>
        <dbReference type="Google" id="ProtNLM"/>
    </source>
</evidence>
<organism evidence="2 3">
    <name type="scientific">Comamonas testosteroni</name>
    <name type="common">Pseudomonas testosteroni</name>
    <dbReference type="NCBI Taxonomy" id="285"/>
    <lineage>
        <taxon>Bacteria</taxon>
        <taxon>Pseudomonadati</taxon>
        <taxon>Pseudomonadota</taxon>
        <taxon>Betaproteobacteria</taxon>
        <taxon>Burkholderiales</taxon>
        <taxon>Comamonadaceae</taxon>
        <taxon>Comamonas</taxon>
    </lineage>
</organism>
<dbReference type="EMBL" id="BKBW01000007">
    <property type="protein sequence ID" value="GEQ76474.1"/>
    <property type="molecule type" value="Genomic_DNA"/>
</dbReference>
<gene>
    <name evidence="2" type="ORF">CTTA_3479</name>
</gene>
<name>A0A5A7MHS7_COMTE</name>
<comment type="caution">
    <text evidence="2">The sequence shown here is derived from an EMBL/GenBank/DDBJ whole genome shotgun (WGS) entry which is preliminary data.</text>
</comment>
<accession>A0A5A7MHS7</accession>
<dbReference type="PROSITE" id="PS51257">
    <property type="entry name" value="PROKAR_LIPOPROTEIN"/>
    <property type="match status" value="1"/>
</dbReference>
<keyword evidence="1" id="KW-0732">Signal</keyword>
<feature type="signal peptide" evidence="1">
    <location>
        <begin position="1"/>
        <end position="20"/>
    </location>
</feature>
<dbReference type="AlphaFoldDB" id="A0A5A7MHS7"/>
<feature type="chain" id="PRO_5022746267" description="Lipoprotein" evidence="1">
    <location>
        <begin position="21"/>
        <end position="82"/>
    </location>
</feature>
<evidence type="ECO:0000313" key="3">
    <source>
        <dbReference type="Proteomes" id="UP000323105"/>
    </source>
</evidence>
<sequence>MREMRAFYIAAASLTFAALAGCAIKPQVVSSSPRTVVIKAGDLFVQESQDLADQECRKHERYARLIEKPNPNSDQFVYDCVR</sequence>
<evidence type="ECO:0000256" key="1">
    <source>
        <dbReference type="SAM" id="SignalP"/>
    </source>
</evidence>
<protein>
    <recommendedName>
        <fullName evidence="4">Lipoprotein</fullName>
    </recommendedName>
</protein>
<dbReference type="Proteomes" id="UP000323105">
    <property type="component" value="Unassembled WGS sequence"/>
</dbReference>
<reference evidence="2 3" key="1">
    <citation type="journal article" date="2019" name="Microbiol. Resour. Announc.">
        <title>Draft Genome Sequence of Comamonas testosteroni TA441, a Bacterium That Has a Cryptic Phenol Degradation Gene Cluster.</title>
        <authorList>
            <person name="Arai H."/>
            <person name="Ishii M."/>
        </authorList>
    </citation>
    <scope>NUCLEOTIDE SEQUENCE [LARGE SCALE GENOMIC DNA]</scope>
    <source>
        <strain evidence="2 3">TA441</strain>
    </source>
</reference>
<evidence type="ECO:0000313" key="2">
    <source>
        <dbReference type="EMBL" id="GEQ76474.1"/>
    </source>
</evidence>